<dbReference type="RefSeq" id="XP_014668477.1">
    <property type="nucleotide sequence ID" value="XM_014812991.1"/>
</dbReference>
<dbReference type="GeneID" id="106809787"/>
<dbReference type="PANTHER" id="PTHR14918:SF3">
    <property type="entry name" value="KICSTOR COMPLEX PROTEIN SZT2"/>
    <property type="match status" value="1"/>
</dbReference>
<reference evidence="3" key="1">
    <citation type="submission" date="2025-08" db="UniProtKB">
        <authorList>
            <consortium name="RefSeq"/>
        </authorList>
    </citation>
    <scope>IDENTIFICATION</scope>
</reference>
<sequence>MCFAPRIYVTVIAHTPFLESIAEQVLIQGFLLMQETVYVLLDSIYDKVVMFENSLAQMTAATVGRKTTCDDDVDTNTFGLFDNIGKPAAAPNTPPVPMVTPDAGIINMLRYGILALQLLPENTSAGIVVVTDGITGPPDTAMFESLLVQLRNSTIACSFLNISSPYHPACSLGYVPYMELLQFIATATFGAFMSYCPNLENDSSLNMNVYHKAILSWSFQKPLHGYKGYQDGMPAEQVEQYWHIDNLNFGPSAPEEALLRKKHAENKATMSVFGVLSVRLREGYTIKKVAITKGDTQLEVQLVLPWKHRVNIEYRIEAVWPLDSSKRVTHTEVSIEATYDFLDDVMSPTQKKPLQSGYRMAVIRKFWQTMQGLTQTDQLLQHLQLFGSNLAHYTLPDCVKNGVPLFYFSPNTNTPVLSSQTAHSPFASFWKPICRLDINVWQKWLHTHRIGVILEHDVPLPKYLHLPSSTGRYNIVQCRQALMGLNVLLKEWSTFILVENHSYIKFLEREGDGPPKSFYILRVTSKPPCMVLRVAFQGGTPGYERNQIVNQVREKLLGLSLPQRRPQEGQIGQIQRSRSHIDCCVLLAKPVEKILIRYEKLPTDFLVGLHQTHTVSPYHSMSSLTSTSTTNKNASSMFSTLSRYLHHQRWVWGAQNETAYPISMQALGKILATLTKVRLQEGFHFAYSNSGVVNMVLEVQMKSTGLADKTPVGSPVRKEASEKTEEEPADDDTFSCVVQYILFPPHTALTREIASEDDLEMELEGAETDGELQIITECWIEPQDGVVCCSPEERQHFIGCTYKQLAKQLFPIDHECISTVLVFEHLNLLCQKDAHPDLLQPTLGTPLQRATAQPSITYVPFMYDLMKVVDKCQQVELLFSTFLQGATEDSGTQDRSEELTAHCTALVTVFSDCFVTGIYSSLQFSYEIDSQDVQFAVDGICVELVLEEDLTKFMTTVCGDAKRRIDDAARQVACKKVHRHQPPSPGETMDAAVDRSTPSDKHKSSVLPRSPSPKQLIFDLDMIPTDVSCESIEGLHQHIQDRFMTCGHTPALIPVVMFTIVLSISRQVMDVWATPSMLDGFHGRVETRIRSLVDVQFTHTYVLLFITDRFMNVWNHASTDSGWFMDVWNNAIRCRWVMFIYRVCSLRQVMDVWNQSTDAHGQAMECEAMPSGLLEQEGFMDVWKRIDAGDVQTMRVVALRTGSWTCGTKPSIAGQVTWNVWKQHPIAGDVLYACDHTGQEIIIETNAREPAIDRWTGSWTCGTTPSIAGDVHLSCDHVQEDISDKIE</sequence>
<accession>A0ABM1E8F6</accession>
<evidence type="ECO:0000256" key="1">
    <source>
        <dbReference type="SAM" id="MobiDB-lite"/>
    </source>
</evidence>
<protein>
    <submittedName>
        <fullName evidence="3">Protein SZT2-like</fullName>
    </submittedName>
</protein>
<dbReference type="Proteomes" id="UP000695022">
    <property type="component" value="Unplaced"/>
</dbReference>
<feature type="region of interest" description="Disordered" evidence="1">
    <location>
        <begin position="708"/>
        <end position="728"/>
    </location>
</feature>
<proteinExistence type="predicted"/>
<dbReference type="InterPro" id="IPR033228">
    <property type="entry name" value="SZT2"/>
</dbReference>
<name>A0ABM1E8F6_PRICU</name>
<gene>
    <name evidence="3" type="primary">LOC106809787</name>
</gene>
<evidence type="ECO:0000313" key="2">
    <source>
        <dbReference type="Proteomes" id="UP000695022"/>
    </source>
</evidence>
<keyword evidence="2" id="KW-1185">Reference proteome</keyword>
<dbReference type="PANTHER" id="PTHR14918">
    <property type="entry name" value="KICSTOR COMPLEX PROTEIN SZT2"/>
    <property type="match status" value="1"/>
</dbReference>
<evidence type="ECO:0000313" key="3">
    <source>
        <dbReference type="RefSeq" id="XP_014668477.1"/>
    </source>
</evidence>
<feature type="region of interest" description="Disordered" evidence="1">
    <location>
        <begin position="975"/>
        <end position="1013"/>
    </location>
</feature>
<organism evidence="2 3">
    <name type="scientific">Priapulus caudatus</name>
    <name type="common">Priapulid worm</name>
    <dbReference type="NCBI Taxonomy" id="37621"/>
    <lineage>
        <taxon>Eukaryota</taxon>
        <taxon>Metazoa</taxon>
        <taxon>Ecdysozoa</taxon>
        <taxon>Scalidophora</taxon>
        <taxon>Priapulida</taxon>
        <taxon>Priapulimorpha</taxon>
        <taxon>Priapulimorphida</taxon>
        <taxon>Priapulidae</taxon>
        <taxon>Priapulus</taxon>
    </lineage>
</organism>